<feature type="transmembrane region" description="Helical" evidence="1">
    <location>
        <begin position="6"/>
        <end position="27"/>
    </location>
</feature>
<evidence type="ECO:0000313" key="3">
    <source>
        <dbReference type="Proteomes" id="UP000636888"/>
    </source>
</evidence>
<keyword evidence="1" id="KW-0812">Transmembrane</keyword>
<evidence type="ECO:0000313" key="2">
    <source>
        <dbReference type="EMBL" id="MBJ6727510.1"/>
    </source>
</evidence>
<name>A0A8J7SAI7_9BACT</name>
<proteinExistence type="predicted"/>
<sequence>MEFIRTYGKEIVSLLVPFITWFLNVGIKARAKLIWASPHSFTFLVQEPIVDTQEHILKQTQTVCTASIRVINTGRETANKVELVFNWKPQYINLWPVRHYEHKNDQDGRHMLIFENLSPKEEIGLEVMSINAELPALLVVRSAECTAQNVPLMWTRYVCLWKINLARLLVLVSLSATVYCLIALIQFLVLKTPYGG</sequence>
<dbReference type="AlphaFoldDB" id="A0A8J7SAI7"/>
<dbReference type="RefSeq" id="WP_199386648.1">
    <property type="nucleotide sequence ID" value="NZ_JAEMHM010000024.1"/>
</dbReference>
<protein>
    <submittedName>
        <fullName evidence="2">Uncharacterized protein</fullName>
    </submittedName>
</protein>
<dbReference type="EMBL" id="JAEMHM010000024">
    <property type="protein sequence ID" value="MBJ6727510.1"/>
    <property type="molecule type" value="Genomic_DNA"/>
</dbReference>
<organism evidence="2 3">
    <name type="scientific">Geomesophilobacter sediminis</name>
    <dbReference type="NCBI Taxonomy" id="2798584"/>
    <lineage>
        <taxon>Bacteria</taxon>
        <taxon>Pseudomonadati</taxon>
        <taxon>Thermodesulfobacteriota</taxon>
        <taxon>Desulfuromonadia</taxon>
        <taxon>Geobacterales</taxon>
        <taxon>Geobacteraceae</taxon>
        <taxon>Geomesophilobacter</taxon>
    </lineage>
</organism>
<evidence type="ECO:0000256" key="1">
    <source>
        <dbReference type="SAM" id="Phobius"/>
    </source>
</evidence>
<comment type="caution">
    <text evidence="2">The sequence shown here is derived from an EMBL/GenBank/DDBJ whole genome shotgun (WGS) entry which is preliminary data.</text>
</comment>
<gene>
    <name evidence="2" type="ORF">JFN93_22580</name>
</gene>
<accession>A0A8J7SAI7</accession>
<keyword evidence="1" id="KW-0472">Membrane</keyword>
<keyword evidence="1" id="KW-1133">Transmembrane helix</keyword>
<feature type="transmembrane region" description="Helical" evidence="1">
    <location>
        <begin position="165"/>
        <end position="189"/>
    </location>
</feature>
<keyword evidence="3" id="KW-1185">Reference proteome</keyword>
<reference evidence="2" key="1">
    <citation type="submission" date="2020-12" db="EMBL/GenBank/DDBJ databases">
        <title>Geomonas sp. Red875, isolated from river sediment.</title>
        <authorList>
            <person name="Xu Z."/>
            <person name="Zhang Z."/>
            <person name="Masuda Y."/>
            <person name="Itoh H."/>
            <person name="Senoo K."/>
        </authorList>
    </citation>
    <scope>NUCLEOTIDE SEQUENCE</scope>
    <source>
        <strain evidence="2">Red875</strain>
    </source>
</reference>
<dbReference type="Proteomes" id="UP000636888">
    <property type="component" value="Unassembled WGS sequence"/>
</dbReference>